<reference evidence="3 4" key="1">
    <citation type="submission" date="2018-04" db="EMBL/GenBank/DDBJ databases">
        <title>Pararhodobacter oceanense sp. nov., isolated from marine intertidal sediment.</title>
        <authorList>
            <person name="Wang X.-L."/>
            <person name="Du Z.-J."/>
        </authorList>
    </citation>
    <scope>NUCLEOTIDE SEQUENCE [LARGE SCALE GENOMIC DNA]</scope>
    <source>
        <strain evidence="3 4">AM505</strain>
    </source>
</reference>
<dbReference type="GO" id="GO:0003677">
    <property type="term" value="F:DNA binding"/>
    <property type="evidence" value="ECO:0007669"/>
    <property type="project" value="InterPro"/>
</dbReference>
<dbReference type="PANTHER" id="PTHR30461">
    <property type="entry name" value="DNA-INVERTASE FROM LAMBDOID PROPHAGE"/>
    <property type="match status" value="1"/>
</dbReference>
<dbReference type="EMBL" id="QDKM01000022">
    <property type="protein sequence ID" value="PVH27233.1"/>
    <property type="molecule type" value="Genomic_DNA"/>
</dbReference>
<dbReference type="SUPFAM" id="SSF53041">
    <property type="entry name" value="Resolvase-like"/>
    <property type="match status" value="1"/>
</dbReference>
<accession>A0A2T8HPA2</accession>
<dbReference type="InterPro" id="IPR038109">
    <property type="entry name" value="DNA_bind_recomb_sf"/>
</dbReference>
<dbReference type="Pfam" id="PF00239">
    <property type="entry name" value="Resolvase"/>
    <property type="match status" value="1"/>
</dbReference>
<name>A0A2T8HPA2_9RHOB</name>
<evidence type="ECO:0000256" key="1">
    <source>
        <dbReference type="SAM" id="MobiDB-lite"/>
    </source>
</evidence>
<keyword evidence="4" id="KW-1185">Reference proteome</keyword>
<dbReference type="Pfam" id="PF07508">
    <property type="entry name" value="Recombinase"/>
    <property type="match status" value="1"/>
</dbReference>
<evidence type="ECO:0000313" key="4">
    <source>
        <dbReference type="Proteomes" id="UP000245911"/>
    </source>
</evidence>
<comment type="caution">
    <text evidence="3">The sequence shown here is derived from an EMBL/GenBank/DDBJ whole genome shotgun (WGS) entry which is preliminary data.</text>
</comment>
<protein>
    <submittedName>
        <fullName evidence="3">Recombinase family protein</fullName>
    </submittedName>
</protein>
<dbReference type="InterPro" id="IPR050639">
    <property type="entry name" value="SSR_resolvase"/>
</dbReference>
<dbReference type="AlphaFoldDB" id="A0A2T8HPA2"/>
<sequence length="519" mass="57220">MKSASGATKGRPGVEALLAAVKAGKIDVVLFEHLDRLARDLEFLMAFYKEARHVDCELHQLNRGKLGIFDIGILGTFAQIFLEELSYRTRRGLVGKIEAGKSAGGLSFGYRARRTSAGDAAKGELDINDLEAPIVERIFQEYAEGKSPIQIAAGLNADGIPAPRGRGAGSGHWRQTTINGNRERGTGILNNELYIGRRVWNRLRYSKHPETGRRVSRLNRQEDWIVFEMPELRLVEQTLWDAVKQRQSGQQRARANKAPGEANGLSVSQTMRRRKYLLSGLLSCRQCGGNLTIAGSGKTRRYYCANAKEKGAAICAGMPGLKEQDAAFSILSGLKTGLMQDEAYEEFRERLFARTKSKEKDLNDLLRLHDDNIRQLATRHANLIKAVEDGDYSAPIVAQLNKVDEELSSARSKRDALVPETISLPSDLPALYQAYVDDLVTTLSNEDVSGRASEELHALIDTVAVEWDAGARVHHLELRGKLLELLEITKPAGEAGLADSESSLKLVAGVGFEPTTFRL</sequence>
<feature type="domain" description="Recombinase" evidence="2">
    <location>
        <begin position="107"/>
        <end position="253"/>
    </location>
</feature>
<dbReference type="Gene3D" id="3.90.1750.20">
    <property type="entry name" value="Putative Large Serine Recombinase, Chain B, Domain 2"/>
    <property type="match status" value="1"/>
</dbReference>
<evidence type="ECO:0000313" key="3">
    <source>
        <dbReference type="EMBL" id="PVH27233.1"/>
    </source>
</evidence>
<proteinExistence type="predicted"/>
<dbReference type="Gene3D" id="3.40.50.1390">
    <property type="entry name" value="Resolvase, N-terminal catalytic domain"/>
    <property type="match status" value="1"/>
</dbReference>
<feature type="region of interest" description="Disordered" evidence="1">
    <location>
        <begin position="247"/>
        <end position="266"/>
    </location>
</feature>
<dbReference type="InterPro" id="IPR036162">
    <property type="entry name" value="Resolvase-like_N_sf"/>
</dbReference>
<dbReference type="Pfam" id="PF13408">
    <property type="entry name" value="Zn_ribbon_recom"/>
    <property type="match status" value="1"/>
</dbReference>
<evidence type="ECO:0000259" key="2">
    <source>
        <dbReference type="PROSITE" id="PS51737"/>
    </source>
</evidence>
<dbReference type="CDD" id="cd00338">
    <property type="entry name" value="Ser_Recombinase"/>
    <property type="match status" value="1"/>
</dbReference>
<gene>
    <name evidence="3" type="ORF">DDE20_18675</name>
</gene>
<dbReference type="PANTHER" id="PTHR30461:SF23">
    <property type="entry name" value="DNA RECOMBINASE-RELATED"/>
    <property type="match status" value="1"/>
</dbReference>
<dbReference type="InterPro" id="IPR025827">
    <property type="entry name" value="Zn_ribbon_recom_dom"/>
</dbReference>
<dbReference type="OrthoDB" id="7277848at2"/>
<dbReference type="SMART" id="SM00857">
    <property type="entry name" value="Resolvase"/>
    <property type="match status" value="1"/>
</dbReference>
<organism evidence="3 4">
    <name type="scientific">Pararhodobacter oceanensis</name>
    <dbReference type="NCBI Taxonomy" id="2172121"/>
    <lineage>
        <taxon>Bacteria</taxon>
        <taxon>Pseudomonadati</taxon>
        <taxon>Pseudomonadota</taxon>
        <taxon>Alphaproteobacteria</taxon>
        <taxon>Rhodobacterales</taxon>
        <taxon>Paracoccaceae</taxon>
        <taxon>Pararhodobacter</taxon>
    </lineage>
</organism>
<dbReference type="GO" id="GO:0000150">
    <property type="term" value="F:DNA strand exchange activity"/>
    <property type="evidence" value="ECO:0007669"/>
    <property type="project" value="InterPro"/>
</dbReference>
<dbReference type="Proteomes" id="UP000245911">
    <property type="component" value="Unassembled WGS sequence"/>
</dbReference>
<dbReference type="InterPro" id="IPR011109">
    <property type="entry name" value="DNA_bind_recombinase_dom"/>
</dbReference>
<dbReference type="PROSITE" id="PS51737">
    <property type="entry name" value="RECOMBINASE_DNA_BIND"/>
    <property type="match status" value="1"/>
</dbReference>
<dbReference type="InterPro" id="IPR006119">
    <property type="entry name" value="Resolv_N"/>
</dbReference>